<keyword evidence="7" id="KW-1185">Reference proteome</keyword>
<keyword evidence="2" id="KW-0472">Membrane</keyword>
<proteinExistence type="predicted"/>
<organism evidence="6 7">
    <name type="scientific">Halomarina oriensis</name>
    <dbReference type="NCBI Taxonomy" id="671145"/>
    <lineage>
        <taxon>Archaea</taxon>
        <taxon>Methanobacteriati</taxon>
        <taxon>Methanobacteriota</taxon>
        <taxon>Stenosarchaea group</taxon>
        <taxon>Halobacteria</taxon>
        <taxon>Halobacteriales</taxon>
        <taxon>Natronomonadaceae</taxon>
        <taxon>Halomarina</taxon>
    </lineage>
</organism>
<evidence type="ECO:0000313" key="6">
    <source>
        <dbReference type="EMBL" id="MWG36891.1"/>
    </source>
</evidence>
<dbReference type="Proteomes" id="UP000451471">
    <property type="component" value="Unassembled WGS sequence"/>
</dbReference>
<evidence type="ECO:0000313" key="7">
    <source>
        <dbReference type="Proteomes" id="UP000451471"/>
    </source>
</evidence>
<evidence type="ECO:0000256" key="2">
    <source>
        <dbReference type="SAM" id="Phobius"/>
    </source>
</evidence>
<reference evidence="6 7" key="1">
    <citation type="submission" date="2019-12" db="EMBL/GenBank/DDBJ databases">
        <title>Halocatena pleomorpha gen. nov. sp. nov., an extremely halophilic archaeon of family Halobacteriaceae isolated from saltpan soil.</title>
        <authorList>
            <person name="Pal Y."/>
            <person name="Verma A."/>
            <person name="Krishnamurthi S."/>
            <person name="Kumar P."/>
        </authorList>
    </citation>
    <scope>NUCLEOTIDE SEQUENCE [LARGE SCALE GENOMIC DNA]</scope>
    <source>
        <strain evidence="6 7">JCM 16495</strain>
    </source>
</reference>
<feature type="domain" description="Zinc-ribbon" evidence="3">
    <location>
        <begin position="8"/>
        <end position="28"/>
    </location>
</feature>
<name>A0A6B0GRW8_9EURY</name>
<dbReference type="InterPro" id="IPR058962">
    <property type="entry name" value="DUF8108_N"/>
</dbReference>
<evidence type="ECO:0000259" key="5">
    <source>
        <dbReference type="Pfam" id="PF26438"/>
    </source>
</evidence>
<accession>A0A6B0GRW8</accession>
<dbReference type="EMBL" id="WSZK01000044">
    <property type="protein sequence ID" value="MWG36891.1"/>
    <property type="molecule type" value="Genomic_DNA"/>
</dbReference>
<feature type="domain" description="DUF8108" evidence="5">
    <location>
        <begin position="68"/>
        <end position="135"/>
    </location>
</feature>
<evidence type="ECO:0000259" key="3">
    <source>
        <dbReference type="Pfam" id="PF13240"/>
    </source>
</evidence>
<feature type="transmembrane region" description="Helical" evidence="2">
    <location>
        <begin position="185"/>
        <end position="202"/>
    </location>
</feature>
<dbReference type="AlphaFoldDB" id="A0A6B0GRW8"/>
<dbReference type="Pfam" id="PF26413">
    <property type="entry name" value="DUF8108"/>
    <property type="match status" value="1"/>
</dbReference>
<dbReference type="OrthoDB" id="53394at2157"/>
<dbReference type="RefSeq" id="WP_158206539.1">
    <property type="nucleotide sequence ID" value="NZ_WSZK01000044.1"/>
</dbReference>
<evidence type="ECO:0000256" key="1">
    <source>
        <dbReference type="SAM" id="MobiDB-lite"/>
    </source>
</evidence>
<sequence>MSSTRPNFCSHCGADLLETANYCPQCGTQCRETTPAERPETKSAPTAATSSTSATNTGESDDTDRAARTSFRRRVEAHLVDGWKMESDRGDSVLIRNPEYGSIGVHLLLLFFTGGVGNLAYGWYCYTQRGERRILRVGGDDTVGIPEDVGSSDTVGVSADLMGYVGGAFSLLMAAVMLSSLQLPLVILGAFFFLAALWMIPATRRRWRDRHPPTTFGHTRSIDETTRFDTDNPCVVCSGSVEEGIERAYREEYVLAGIPLFTTASGANHYCRSCASGDSSGLAVDDSDDVTTETAVETEY</sequence>
<protein>
    <submittedName>
        <fullName evidence="6">Zinc-ribbon domain-containing protein</fullName>
    </submittedName>
</protein>
<feature type="compositionally biased region" description="Low complexity" evidence="1">
    <location>
        <begin position="43"/>
        <end position="55"/>
    </location>
</feature>
<feature type="compositionally biased region" description="Acidic residues" evidence="1">
    <location>
        <begin position="285"/>
        <end position="300"/>
    </location>
</feature>
<keyword evidence="2" id="KW-0812">Transmembrane</keyword>
<feature type="region of interest" description="Disordered" evidence="1">
    <location>
        <begin position="33"/>
        <end position="68"/>
    </location>
</feature>
<dbReference type="InterPro" id="IPR026870">
    <property type="entry name" value="Zinc_ribbon_dom"/>
</dbReference>
<evidence type="ECO:0000259" key="4">
    <source>
        <dbReference type="Pfam" id="PF26413"/>
    </source>
</evidence>
<feature type="region of interest" description="Disordered" evidence="1">
    <location>
        <begin position="277"/>
        <end position="300"/>
    </location>
</feature>
<dbReference type="Pfam" id="PF13240">
    <property type="entry name" value="Zn_Ribbon_1"/>
    <property type="match status" value="1"/>
</dbReference>
<dbReference type="InterPro" id="IPR058421">
    <property type="entry name" value="DUF8108_C"/>
</dbReference>
<feature type="transmembrane region" description="Helical" evidence="2">
    <location>
        <begin position="103"/>
        <end position="126"/>
    </location>
</feature>
<comment type="caution">
    <text evidence="6">The sequence shown here is derived from an EMBL/GenBank/DDBJ whole genome shotgun (WGS) entry which is preliminary data.</text>
</comment>
<feature type="transmembrane region" description="Helical" evidence="2">
    <location>
        <begin position="161"/>
        <end position="179"/>
    </location>
</feature>
<feature type="domain" description="DUF8108" evidence="4">
    <location>
        <begin position="209"/>
        <end position="276"/>
    </location>
</feature>
<gene>
    <name evidence="6" type="ORF">GQS65_20790</name>
</gene>
<keyword evidence="2" id="KW-1133">Transmembrane helix</keyword>
<dbReference type="Pfam" id="PF26438">
    <property type="entry name" value="DUF8108_N"/>
    <property type="match status" value="1"/>
</dbReference>